<dbReference type="InterPro" id="IPR055405">
    <property type="entry name" value="ARM_KNTC1_3rd"/>
</dbReference>
<protein>
    <submittedName>
        <fullName evidence="3">Kinetochore-associated protein 1</fullName>
    </submittedName>
</protein>
<dbReference type="GO" id="GO:0005828">
    <property type="term" value="C:kinetochore microtubule"/>
    <property type="evidence" value="ECO:0007669"/>
    <property type="project" value="TreeGrafter"/>
</dbReference>
<feature type="domain" description="KNTC1 third ARM-repeats" evidence="2">
    <location>
        <begin position="2"/>
        <end position="156"/>
    </location>
</feature>
<dbReference type="PANTHER" id="PTHR15688:SF1">
    <property type="entry name" value="KINETOCHORE-ASSOCIATED PROTEIN 1"/>
    <property type="match status" value="1"/>
</dbReference>
<dbReference type="OMA" id="ITIANGC"/>
<sequence>MLIGRIGMKLGLFLQKTEIFSEFDSIYRRASLLTKQNITCVTVDVVVSPSSLEKKFDVVNKLLVSSNCDLSTVHEYCYAFELPSNHVLIAYFNKILTDLEKCYLADSENPEEDVKYGLRHAEFIIKDIKDEELILKNLNMLLEKVGPYSYEIFLFIEEQLLSVSANIQTISCASYELNIKLLKFLKVYRRISVPLEEELNYWRTFHPTNSKLPSIALKRLPFNAFFKKSPYSVIDPELNANTVSVWLKIAPLLKISSDQLIIVAVQNEVNKYLEKICDHIVLNPDKQFVSSINEMLVKISVPEMAVGCASWVTNRMPAGGNRVLFATMTVSFAAQWSEVALASQNVRQVYKKLDALRQHIAIERELYKYNIATEATLCLISSPYELVEHLLENYSLIAVQTIKVCRASVNISSIVDINLKNIFLKFINKWLNASVSSLVNLDESFMSNGYPEKRDLEEGICDENILRTIHLFLGLREIELWDVFELLKRNLHEMDLVQQCRCLFCLIPVLGFTAVAEIIGAENSEAEETLVSFMCVAELESLGLPFTVKMLGNNSKLELIHTILSRHFSNLKALILCIRMCLEYSIWDYSVWELILKYFSEKSVTKSLQAVLPSVQGKLMHLWHSETFISAWKSILQSILKDENVAPKDKILKLSKALLRCPCTSAIDPEILWREIKNALSEEKNVDSSKPVHDISSLFLVLKNISKNYFK</sequence>
<dbReference type="GO" id="GO:0031267">
    <property type="term" value="F:small GTPase binding"/>
    <property type="evidence" value="ECO:0007669"/>
    <property type="project" value="TreeGrafter"/>
</dbReference>
<dbReference type="InterPro" id="IPR052802">
    <property type="entry name" value="KNTC1"/>
</dbReference>
<dbReference type="PANTHER" id="PTHR15688">
    <property type="entry name" value="KINETOCHORE-ASSOCIATED PROTEIN 1"/>
    <property type="match status" value="1"/>
</dbReference>
<dbReference type="GO" id="GO:0000070">
    <property type="term" value="P:mitotic sister chromatid segregation"/>
    <property type="evidence" value="ECO:0007669"/>
    <property type="project" value="TreeGrafter"/>
</dbReference>
<keyword evidence="4" id="KW-1185">Reference proteome</keyword>
<dbReference type="Proteomes" id="UP000054359">
    <property type="component" value="Unassembled WGS sequence"/>
</dbReference>
<dbReference type="GO" id="GO:1903394">
    <property type="term" value="P:protein localization to kinetochore involved in kinetochore assembly"/>
    <property type="evidence" value="ECO:0007669"/>
    <property type="project" value="TreeGrafter"/>
</dbReference>
<organism evidence="3 4">
    <name type="scientific">Stegodyphus mimosarum</name>
    <name type="common">African social velvet spider</name>
    <dbReference type="NCBI Taxonomy" id="407821"/>
    <lineage>
        <taxon>Eukaryota</taxon>
        <taxon>Metazoa</taxon>
        <taxon>Ecdysozoa</taxon>
        <taxon>Arthropoda</taxon>
        <taxon>Chelicerata</taxon>
        <taxon>Arachnida</taxon>
        <taxon>Araneae</taxon>
        <taxon>Araneomorphae</taxon>
        <taxon>Entelegynae</taxon>
        <taxon>Eresoidea</taxon>
        <taxon>Eresidae</taxon>
        <taxon>Stegodyphus</taxon>
    </lineage>
</organism>
<dbReference type="Pfam" id="PF24515">
    <property type="entry name" value="ARM_KNTC1_3rd"/>
    <property type="match status" value="1"/>
</dbReference>
<evidence type="ECO:0000259" key="2">
    <source>
        <dbReference type="Pfam" id="PF24515"/>
    </source>
</evidence>
<dbReference type="GO" id="GO:1990423">
    <property type="term" value="C:RZZ complex"/>
    <property type="evidence" value="ECO:0007669"/>
    <property type="project" value="TreeGrafter"/>
</dbReference>
<dbReference type="InterPro" id="IPR019527">
    <property type="entry name" value="RZZ-complex_KNTC1/ROD_C"/>
</dbReference>
<dbReference type="OrthoDB" id="343783at2759"/>
<dbReference type="GO" id="GO:0007094">
    <property type="term" value="P:mitotic spindle assembly checkpoint signaling"/>
    <property type="evidence" value="ECO:0007669"/>
    <property type="project" value="TreeGrafter"/>
</dbReference>
<evidence type="ECO:0000313" key="3">
    <source>
        <dbReference type="EMBL" id="KFM65628.1"/>
    </source>
</evidence>
<dbReference type="Pfam" id="PF10493">
    <property type="entry name" value="Rod_C"/>
    <property type="match status" value="1"/>
</dbReference>
<reference evidence="3 4" key="1">
    <citation type="submission" date="2013-11" db="EMBL/GenBank/DDBJ databases">
        <title>Genome sequencing of Stegodyphus mimosarum.</title>
        <authorList>
            <person name="Bechsgaard J."/>
        </authorList>
    </citation>
    <scope>NUCLEOTIDE SEQUENCE [LARGE SCALE GENOMIC DNA]</scope>
</reference>
<accession>A0A087TKI9</accession>
<evidence type="ECO:0000259" key="1">
    <source>
        <dbReference type="Pfam" id="PF10493"/>
    </source>
</evidence>
<evidence type="ECO:0000313" key="4">
    <source>
        <dbReference type="Proteomes" id="UP000054359"/>
    </source>
</evidence>
<feature type="domain" description="RZZ complex subunit KNTC1/ROD C-terminal" evidence="1">
    <location>
        <begin position="212"/>
        <end position="668"/>
    </location>
</feature>
<proteinExistence type="predicted"/>
<feature type="non-terminal residue" evidence="3">
    <location>
        <position position="711"/>
    </location>
</feature>
<name>A0A087TKI9_STEMI</name>
<dbReference type="GO" id="GO:0005737">
    <property type="term" value="C:cytoplasm"/>
    <property type="evidence" value="ECO:0007669"/>
    <property type="project" value="TreeGrafter"/>
</dbReference>
<gene>
    <name evidence="3" type="ORF">X975_01976</name>
</gene>
<dbReference type="AlphaFoldDB" id="A0A087TKI9"/>
<dbReference type="EMBL" id="KK115651">
    <property type="protein sequence ID" value="KFM65628.1"/>
    <property type="molecule type" value="Genomic_DNA"/>
</dbReference>
<dbReference type="STRING" id="407821.A0A087TKI9"/>